<evidence type="ECO:0008006" key="3">
    <source>
        <dbReference type="Google" id="ProtNLM"/>
    </source>
</evidence>
<name>A0ABQ6FJJ8_9CHLR</name>
<evidence type="ECO:0000313" key="1">
    <source>
        <dbReference type="EMBL" id="GLV53803.1"/>
    </source>
</evidence>
<dbReference type="Proteomes" id="UP001344906">
    <property type="component" value="Unassembled WGS sequence"/>
</dbReference>
<organism evidence="1 2">
    <name type="scientific">Dictyobacter halimunensis</name>
    <dbReference type="NCBI Taxonomy" id="3026934"/>
    <lineage>
        <taxon>Bacteria</taxon>
        <taxon>Bacillati</taxon>
        <taxon>Chloroflexota</taxon>
        <taxon>Ktedonobacteria</taxon>
        <taxon>Ktedonobacterales</taxon>
        <taxon>Dictyobacteraceae</taxon>
        <taxon>Dictyobacter</taxon>
    </lineage>
</organism>
<comment type="caution">
    <text evidence="1">The sequence shown here is derived from an EMBL/GenBank/DDBJ whole genome shotgun (WGS) entry which is preliminary data.</text>
</comment>
<reference evidence="1 2" key="1">
    <citation type="submission" date="2023-02" db="EMBL/GenBank/DDBJ databases">
        <title>Dictyobacter halimunensis sp. nov., a new member of the class Ktedonobacteria from forest soil in a geothermal area.</title>
        <authorList>
            <person name="Rachmania M.K."/>
            <person name="Ningsih F."/>
            <person name="Sakai Y."/>
            <person name="Yabe S."/>
            <person name="Yokota A."/>
            <person name="Sjamsuridzal W."/>
        </authorList>
    </citation>
    <scope>NUCLEOTIDE SEQUENCE [LARGE SCALE GENOMIC DNA]</scope>
    <source>
        <strain evidence="1 2">S3.2.2.5</strain>
    </source>
</reference>
<evidence type="ECO:0000313" key="2">
    <source>
        <dbReference type="Proteomes" id="UP001344906"/>
    </source>
</evidence>
<dbReference type="RefSeq" id="WP_338247512.1">
    <property type="nucleotide sequence ID" value="NZ_BSRI01000001.1"/>
</dbReference>
<protein>
    <recommendedName>
        <fullName evidence="3">Bacteriocin</fullName>
    </recommendedName>
</protein>
<accession>A0ABQ6FJJ8</accession>
<gene>
    <name evidence="1" type="ORF">KDH_06540</name>
</gene>
<dbReference type="EMBL" id="BSRI01000001">
    <property type="protein sequence ID" value="GLV53803.1"/>
    <property type="molecule type" value="Genomic_DNA"/>
</dbReference>
<keyword evidence="2" id="KW-1185">Reference proteome</keyword>
<proteinExistence type="predicted"/>
<sequence>MSTMKNKEEMGLLDLTNEQLTQVTGGNGCEHHWEHHCEHRGWNSWCGDRETSISVDINVSVNLNSYSRGCGW</sequence>